<dbReference type="RefSeq" id="WP_332865652.1">
    <property type="nucleotide sequence ID" value="NZ_JBAFSM010000024.1"/>
</dbReference>
<name>A0AAW9QXG8_9CHRO</name>
<feature type="domain" description="Orc1-like AAA ATPase" evidence="1">
    <location>
        <begin position="36"/>
        <end position="205"/>
    </location>
</feature>
<dbReference type="AlphaFoldDB" id="A0AAW9QXG8"/>
<reference evidence="2 3" key="1">
    <citation type="submission" date="2024-01" db="EMBL/GenBank/DDBJ databases">
        <title>Genomic insights into the taxonomy and metabolism of the cyanobacterium Pannus brasiliensis CCIBt3594.</title>
        <authorList>
            <person name="Machado M."/>
            <person name="Botero N.B."/>
            <person name="Andreote A.P.D."/>
            <person name="Feitosa A.M.T."/>
            <person name="Popin R."/>
            <person name="Sivonen K."/>
            <person name="Fiore M.F."/>
        </authorList>
    </citation>
    <scope>NUCLEOTIDE SEQUENCE [LARGE SCALE GENOMIC DNA]</scope>
    <source>
        <strain evidence="2 3">CCIBt3594</strain>
    </source>
</reference>
<keyword evidence="2" id="KW-0067">ATP-binding</keyword>
<evidence type="ECO:0000313" key="3">
    <source>
        <dbReference type="Proteomes" id="UP001328733"/>
    </source>
</evidence>
<evidence type="ECO:0000259" key="1">
    <source>
        <dbReference type="Pfam" id="PF13191"/>
    </source>
</evidence>
<dbReference type="Gene3D" id="3.40.50.300">
    <property type="entry name" value="P-loop containing nucleotide triphosphate hydrolases"/>
    <property type="match status" value="1"/>
</dbReference>
<dbReference type="InterPro" id="IPR027417">
    <property type="entry name" value="P-loop_NTPase"/>
</dbReference>
<proteinExistence type="predicted"/>
<keyword evidence="2" id="KW-0547">Nucleotide-binding</keyword>
<sequence length="418" mass="47488">MQDLQKYKNTLRTWGLSDNPFRAVPPDTAEDLEKIFYGRAKEVEIALPTLYEGRNILIRGAWGIGKTSLIQHLLYQLQKQVATLDEPMAVLYLSGIPGDSANDFYRALALMLADSLSEVDEQAKNIADTLRGFSIQRPKQTIEGRVSFFGFTLGTRVEKPSSERTPMANADPYTLLIPLLHQAEEHYSRLVIAIDDLDKKNPTTVQDILEKSLDLFRMGKKRSFVMTGRSFTTLQETSIKALGIFSEDFNLAAMSAEELHHIVIRYLNSVRENPRDSVYPFTEEVIERIIEYSRGIPRQLNTICEKILRQAAMKGATEINNEIFSLLWTDLQQQFTAELDPHIRRLLYEAYQAEGIHEDIEDSVLARLGVSTFIELLPTLKNLEEQGSLIRQDTAKGTRFLPSELFKPETLDPGFSTP</sequence>
<dbReference type="EMBL" id="JBAFSM010000024">
    <property type="protein sequence ID" value="MEG3438171.1"/>
    <property type="molecule type" value="Genomic_DNA"/>
</dbReference>
<dbReference type="PANTHER" id="PTHR35894">
    <property type="entry name" value="GENERAL SECRETION PATHWAY PROTEIN A-RELATED"/>
    <property type="match status" value="1"/>
</dbReference>
<gene>
    <name evidence="2" type="ORF">V0288_13665</name>
</gene>
<dbReference type="Proteomes" id="UP001328733">
    <property type="component" value="Unassembled WGS sequence"/>
</dbReference>
<dbReference type="InterPro" id="IPR052026">
    <property type="entry name" value="ExeA_AAA_ATPase_DNA-bind"/>
</dbReference>
<keyword evidence="3" id="KW-1185">Reference proteome</keyword>
<dbReference type="PANTHER" id="PTHR35894:SF1">
    <property type="entry name" value="PHOSPHORIBULOKINASE _ URIDINE KINASE FAMILY"/>
    <property type="match status" value="1"/>
</dbReference>
<comment type="caution">
    <text evidence="2">The sequence shown here is derived from an EMBL/GenBank/DDBJ whole genome shotgun (WGS) entry which is preliminary data.</text>
</comment>
<accession>A0AAW9QXG8</accession>
<dbReference type="Pfam" id="PF13191">
    <property type="entry name" value="AAA_16"/>
    <property type="match status" value="1"/>
</dbReference>
<dbReference type="InterPro" id="IPR041664">
    <property type="entry name" value="AAA_16"/>
</dbReference>
<organism evidence="2 3">
    <name type="scientific">Pannus brasiliensis CCIBt3594</name>
    <dbReference type="NCBI Taxonomy" id="1427578"/>
    <lineage>
        <taxon>Bacteria</taxon>
        <taxon>Bacillati</taxon>
        <taxon>Cyanobacteriota</taxon>
        <taxon>Cyanophyceae</taxon>
        <taxon>Oscillatoriophycideae</taxon>
        <taxon>Chroococcales</taxon>
        <taxon>Microcystaceae</taxon>
        <taxon>Pannus</taxon>
    </lineage>
</organism>
<evidence type="ECO:0000313" key="2">
    <source>
        <dbReference type="EMBL" id="MEG3438171.1"/>
    </source>
</evidence>
<dbReference type="SUPFAM" id="SSF52540">
    <property type="entry name" value="P-loop containing nucleoside triphosphate hydrolases"/>
    <property type="match status" value="1"/>
</dbReference>
<dbReference type="GO" id="GO:0005524">
    <property type="term" value="F:ATP binding"/>
    <property type="evidence" value="ECO:0007669"/>
    <property type="project" value="UniProtKB-KW"/>
</dbReference>
<protein>
    <submittedName>
        <fullName evidence="2">ATP-binding protein</fullName>
    </submittedName>
</protein>